<sequence length="20" mass="2087">MIGVGADPIFQLVSRNILSG</sequence>
<dbReference type="AlphaFoldDB" id="G4TZL2"/>
<gene>
    <name evidence="1" type="ORF">PIIN_10743</name>
</gene>
<dbReference type="HOGENOM" id="CLU_3428538_0_0_1"/>
<protein>
    <submittedName>
        <fullName evidence="1">Uncharacterized protein</fullName>
    </submittedName>
</protein>
<dbReference type="InParanoid" id="G4TZL2"/>
<keyword evidence="2" id="KW-1185">Reference proteome</keyword>
<dbReference type="Proteomes" id="UP000007148">
    <property type="component" value="Unassembled WGS sequence"/>
</dbReference>
<comment type="caution">
    <text evidence="1">The sequence shown here is derived from an EMBL/GenBank/DDBJ whole genome shotgun (WGS) entry which is preliminary data.</text>
</comment>
<accession>G4TZL2</accession>
<organism evidence="1 2">
    <name type="scientific">Serendipita indica (strain DSM 11827)</name>
    <name type="common">Root endophyte fungus</name>
    <name type="synonym">Piriformospora indica</name>
    <dbReference type="NCBI Taxonomy" id="1109443"/>
    <lineage>
        <taxon>Eukaryota</taxon>
        <taxon>Fungi</taxon>
        <taxon>Dikarya</taxon>
        <taxon>Basidiomycota</taxon>
        <taxon>Agaricomycotina</taxon>
        <taxon>Agaricomycetes</taxon>
        <taxon>Sebacinales</taxon>
        <taxon>Serendipitaceae</taxon>
        <taxon>Serendipita</taxon>
    </lineage>
</organism>
<name>G4TZL2_SERID</name>
<proteinExistence type="predicted"/>
<evidence type="ECO:0000313" key="1">
    <source>
        <dbReference type="EMBL" id="CCA76755.1"/>
    </source>
</evidence>
<dbReference type="EMBL" id="CAFZ01000974">
    <property type="protein sequence ID" value="CCA76755.1"/>
    <property type="molecule type" value="Genomic_DNA"/>
</dbReference>
<evidence type="ECO:0000313" key="2">
    <source>
        <dbReference type="Proteomes" id="UP000007148"/>
    </source>
</evidence>
<reference evidence="1 2" key="1">
    <citation type="journal article" date="2011" name="PLoS Pathog.">
        <title>Endophytic Life Strategies Decoded by Genome and Transcriptome Analyses of the Mutualistic Root Symbiont Piriformospora indica.</title>
        <authorList>
            <person name="Zuccaro A."/>
            <person name="Lahrmann U."/>
            <person name="Guldener U."/>
            <person name="Langen G."/>
            <person name="Pfiffi S."/>
            <person name="Biedenkopf D."/>
            <person name="Wong P."/>
            <person name="Samans B."/>
            <person name="Grimm C."/>
            <person name="Basiewicz M."/>
            <person name="Murat C."/>
            <person name="Martin F."/>
            <person name="Kogel K.H."/>
        </authorList>
    </citation>
    <scope>NUCLEOTIDE SEQUENCE [LARGE SCALE GENOMIC DNA]</scope>
    <source>
        <strain evidence="1 2">DSM 11827</strain>
    </source>
</reference>